<dbReference type="GO" id="GO:0005524">
    <property type="term" value="F:ATP binding"/>
    <property type="evidence" value="ECO:0007669"/>
    <property type="project" value="UniProtKB-KW"/>
</dbReference>
<dbReference type="SUPFAM" id="SSF52540">
    <property type="entry name" value="P-loop containing nucleoside triphosphate hydrolases"/>
    <property type="match status" value="1"/>
</dbReference>
<proteinExistence type="inferred from homology"/>
<protein>
    <recommendedName>
        <fullName evidence="6">Adenylate kinase</fullName>
        <ecNumber evidence="6">2.7.4.3</ecNumber>
    </recommendedName>
</protein>
<dbReference type="InterPro" id="IPR027417">
    <property type="entry name" value="P-loop_NTPase"/>
</dbReference>
<evidence type="ECO:0000256" key="4">
    <source>
        <dbReference type="ARBA" id="ARBA00022777"/>
    </source>
</evidence>
<dbReference type="Pfam" id="PF00406">
    <property type="entry name" value="ADK"/>
    <property type="match status" value="1"/>
</dbReference>
<evidence type="ECO:0000256" key="2">
    <source>
        <dbReference type="ARBA" id="ARBA00022727"/>
    </source>
</evidence>
<keyword evidence="4 5" id="KW-0418">Kinase</keyword>
<dbReference type="PRINTS" id="PR00094">
    <property type="entry name" value="ADENYLTKNASE"/>
</dbReference>
<gene>
    <name evidence="7" type="ORF">ENR01_01670</name>
</gene>
<dbReference type="AlphaFoldDB" id="A0A831Z0W7"/>
<comment type="catalytic activity">
    <reaction evidence="6">
        <text>AMP + ATP = 2 ADP</text>
        <dbReference type="Rhea" id="RHEA:12973"/>
        <dbReference type="ChEBI" id="CHEBI:30616"/>
        <dbReference type="ChEBI" id="CHEBI:456215"/>
        <dbReference type="ChEBI" id="CHEBI:456216"/>
        <dbReference type="EC" id="2.7.4.3"/>
    </reaction>
</comment>
<evidence type="ECO:0000313" key="7">
    <source>
        <dbReference type="EMBL" id="HEX61845.1"/>
    </source>
</evidence>
<evidence type="ECO:0000256" key="1">
    <source>
        <dbReference type="ARBA" id="ARBA00022679"/>
    </source>
</evidence>
<evidence type="ECO:0000256" key="6">
    <source>
        <dbReference type="RuleBase" id="RU003331"/>
    </source>
</evidence>
<comment type="subunit">
    <text evidence="6">Monomer.</text>
</comment>
<dbReference type="Gene3D" id="3.40.50.300">
    <property type="entry name" value="P-loop containing nucleotide triphosphate hydrolases"/>
    <property type="match status" value="1"/>
</dbReference>
<reference evidence="7" key="1">
    <citation type="journal article" date="2020" name="mSystems">
        <title>Genome- and Community-Level Interaction Insights into Carbon Utilization and Element Cycling Functions of Hydrothermarchaeota in Hydrothermal Sediment.</title>
        <authorList>
            <person name="Zhou Z."/>
            <person name="Liu Y."/>
            <person name="Xu W."/>
            <person name="Pan J."/>
            <person name="Luo Z.H."/>
            <person name="Li M."/>
        </authorList>
    </citation>
    <scope>NUCLEOTIDE SEQUENCE [LARGE SCALE GENOMIC DNA]</scope>
    <source>
        <strain evidence="7">SpSt-361</strain>
    </source>
</reference>
<comment type="subcellular location">
    <subcellularLocation>
        <location evidence="6">Cytoplasm</location>
    </subcellularLocation>
</comment>
<keyword evidence="2" id="KW-0545">Nucleotide biosynthesis</keyword>
<keyword evidence="3 6" id="KW-0547">Nucleotide-binding</keyword>
<comment type="similarity">
    <text evidence="5">Belongs to the adenylate kinase family.</text>
</comment>
<comment type="caution">
    <text evidence="7">The sequence shown here is derived from an EMBL/GenBank/DDBJ whole genome shotgun (WGS) entry which is preliminary data.</text>
</comment>
<evidence type="ECO:0000256" key="3">
    <source>
        <dbReference type="ARBA" id="ARBA00022741"/>
    </source>
</evidence>
<dbReference type="GO" id="GO:0004017">
    <property type="term" value="F:AMP kinase activity"/>
    <property type="evidence" value="ECO:0007669"/>
    <property type="project" value="UniProtKB-EC"/>
</dbReference>
<dbReference type="EMBL" id="DSPJ01000048">
    <property type="protein sequence ID" value="HEX61845.1"/>
    <property type="molecule type" value="Genomic_DNA"/>
</dbReference>
<dbReference type="PANTHER" id="PTHR23359">
    <property type="entry name" value="NUCLEOTIDE KINASE"/>
    <property type="match status" value="1"/>
</dbReference>
<dbReference type="CDD" id="cd01428">
    <property type="entry name" value="ADK"/>
    <property type="match status" value="1"/>
</dbReference>
<organism evidence="7">
    <name type="scientific">candidate division WWE3 bacterium</name>
    <dbReference type="NCBI Taxonomy" id="2053526"/>
    <lineage>
        <taxon>Bacteria</taxon>
        <taxon>Katanobacteria</taxon>
    </lineage>
</organism>
<dbReference type="GO" id="GO:0005737">
    <property type="term" value="C:cytoplasm"/>
    <property type="evidence" value="ECO:0007669"/>
    <property type="project" value="UniProtKB-SubCell"/>
</dbReference>
<dbReference type="InterPro" id="IPR000850">
    <property type="entry name" value="Adenylat/UMP-CMP_kin"/>
</dbReference>
<keyword evidence="6" id="KW-0067">ATP-binding</keyword>
<sequence>MMKPGAILLMGLPGAGKGTQAFRLASQFPNFVHFDTGGEIFRRVTDPHFADDPLVQEQKEIYFDGKLNTPEWVAGLVSERIRFYSGKGQGVIFSGSPRTLYEAETILPLLVGCYGKKRVLMVEVSVSTDVARERSLERITCANKACRYPAAREEAGKPCPNCGQNLPAARQADEAWKIAQIDTRFQEFAVRTVPAIKFLKDRVAHVRIDGEKGRDEVFTQILAAVKKGLG</sequence>
<keyword evidence="1 5" id="KW-0808">Transferase</keyword>
<accession>A0A831Z0W7</accession>
<evidence type="ECO:0000256" key="5">
    <source>
        <dbReference type="RuleBase" id="RU003330"/>
    </source>
</evidence>
<name>A0A831Z0W7_UNCKA</name>
<dbReference type="EC" id="2.7.4.3" evidence="6"/>